<dbReference type="PANTHER" id="PTHR42748:SF7">
    <property type="entry name" value="NMRA LIKE REDOX SENSOR 1-RELATED"/>
    <property type="match status" value="1"/>
</dbReference>
<keyword evidence="2" id="KW-0521">NADP</keyword>
<keyword evidence="5" id="KW-1185">Reference proteome</keyword>
<dbReference type="PANTHER" id="PTHR42748">
    <property type="entry name" value="NITROGEN METABOLITE REPRESSION PROTEIN NMRA FAMILY MEMBER"/>
    <property type="match status" value="1"/>
</dbReference>
<proteinExistence type="inferred from homology"/>
<evidence type="ECO:0000313" key="4">
    <source>
        <dbReference type="EMBL" id="MDS0259984.1"/>
    </source>
</evidence>
<dbReference type="EMBL" id="JAMQON010000003">
    <property type="protein sequence ID" value="MDS0259984.1"/>
    <property type="molecule type" value="Genomic_DNA"/>
</dbReference>
<evidence type="ECO:0000313" key="5">
    <source>
        <dbReference type="Proteomes" id="UP001259659"/>
    </source>
</evidence>
<organism evidence="4 5">
    <name type="scientific">Haloarcula saliterrae</name>
    <dbReference type="NCBI Taxonomy" id="2950534"/>
    <lineage>
        <taxon>Archaea</taxon>
        <taxon>Methanobacteriati</taxon>
        <taxon>Methanobacteriota</taxon>
        <taxon>Stenosarchaea group</taxon>
        <taxon>Halobacteria</taxon>
        <taxon>Halobacteriales</taxon>
        <taxon>Haloarculaceae</taxon>
        <taxon>Haloarcula</taxon>
    </lineage>
</organism>
<name>A0ABU2FCJ8_9EURY</name>
<dbReference type="Pfam" id="PF05368">
    <property type="entry name" value="NmrA"/>
    <property type="match status" value="1"/>
</dbReference>
<reference evidence="4 5" key="1">
    <citation type="submission" date="2022-06" db="EMBL/GenBank/DDBJ databases">
        <title>Haloarcula sp. a new haloarchaeum isolate from saline soil.</title>
        <authorList>
            <person name="Strakova D."/>
            <person name="Galisteo C."/>
            <person name="Sanchez-Porro C."/>
            <person name="Ventosa A."/>
        </authorList>
    </citation>
    <scope>NUCLEOTIDE SEQUENCE [LARGE SCALE GENOMIC DNA]</scope>
    <source>
        <strain evidence="4 5">S1CR25-12</strain>
    </source>
</reference>
<dbReference type="InterPro" id="IPR036291">
    <property type="entry name" value="NAD(P)-bd_dom_sf"/>
</dbReference>
<dbReference type="RefSeq" id="WP_310919651.1">
    <property type="nucleotide sequence ID" value="NZ_JAMQON010000003.1"/>
</dbReference>
<dbReference type="Proteomes" id="UP001259659">
    <property type="component" value="Unassembled WGS sequence"/>
</dbReference>
<dbReference type="SUPFAM" id="SSF51735">
    <property type="entry name" value="NAD(P)-binding Rossmann-fold domains"/>
    <property type="match status" value="1"/>
</dbReference>
<accession>A0ABU2FCJ8</accession>
<evidence type="ECO:0000256" key="1">
    <source>
        <dbReference type="ARBA" id="ARBA00006328"/>
    </source>
</evidence>
<sequence length="293" mass="30918">MRTVLVTGATGTQGGAVVDHLLASDRPWAVRGLTRDATSEAARALDERGVTVVEGDMTDAERMETLLADVDAVYCVTAYANGGREGDIAQGVTVAEAAAAADVDQFVYSSVGNAGDAVGVNIFEAKHAVEQRIAELGLPATVVRPTFFLQNFAGPGMREDILDGQLALPLADGVSLAAVDTDDIGQAGAAALADPDRFVGETVTLAGDELTLAEFAAAFSDYLGRDVEPVSVDMAAFREAMGDDYADMYEWFNEGGYDVDIEGLAERHGIQPTSFREYLERSDAWRPASAPAE</sequence>
<dbReference type="InterPro" id="IPR051164">
    <property type="entry name" value="NmrA-like_oxidored"/>
</dbReference>
<feature type="domain" description="NmrA-like" evidence="3">
    <location>
        <begin position="3"/>
        <end position="279"/>
    </location>
</feature>
<dbReference type="CDD" id="cd05251">
    <property type="entry name" value="NmrA_like_SDR_a"/>
    <property type="match status" value="1"/>
</dbReference>
<evidence type="ECO:0000259" key="3">
    <source>
        <dbReference type="Pfam" id="PF05368"/>
    </source>
</evidence>
<dbReference type="Gene3D" id="3.90.25.10">
    <property type="entry name" value="UDP-galactose 4-epimerase, domain 1"/>
    <property type="match status" value="1"/>
</dbReference>
<gene>
    <name evidence="4" type="ORF">NDI56_11325</name>
</gene>
<dbReference type="InterPro" id="IPR008030">
    <property type="entry name" value="NmrA-like"/>
</dbReference>
<evidence type="ECO:0000256" key="2">
    <source>
        <dbReference type="ARBA" id="ARBA00022857"/>
    </source>
</evidence>
<protein>
    <submittedName>
        <fullName evidence="4">NmrA/HSCARG family protein</fullName>
    </submittedName>
</protein>
<comment type="caution">
    <text evidence="4">The sequence shown here is derived from an EMBL/GenBank/DDBJ whole genome shotgun (WGS) entry which is preliminary data.</text>
</comment>
<comment type="similarity">
    <text evidence="1">Belongs to the NmrA-type oxidoreductase family.</text>
</comment>
<dbReference type="Gene3D" id="3.40.50.720">
    <property type="entry name" value="NAD(P)-binding Rossmann-like Domain"/>
    <property type="match status" value="1"/>
</dbReference>